<gene>
    <name evidence="1" type="ORF">B7Z01_00305</name>
</gene>
<dbReference type="EMBL" id="NCEB01000001">
    <property type="protein sequence ID" value="OYX36132.1"/>
    <property type="molecule type" value="Genomic_DNA"/>
</dbReference>
<accession>A0A258FWL7</accession>
<comment type="caution">
    <text evidence="1">The sequence shown here is derived from an EMBL/GenBank/DDBJ whole genome shotgun (WGS) entry which is preliminary data.</text>
</comment>
<evidence type="ECO:0000313" key="1">
    <source>
        <dbReference type="EMBL" id="OYX36132.1"/>
    </source>
</evidence>
<protein>
    <submittedName>
        <fullName evidence="1">Uncharacterized protein</fullName>
    </submittedName>
</protein>
<name>A0A258FWL7_9CAUL</name>
<sequence>MSIDTYAAFAASPSAPARRLQAVTPADGADLPSLAKALFIGAAGDLRIVPVASLDGEAVTLKNHPIGYVAVQTRRVMATGTTAAHIVALFD</sequence>
<reference evidence="1 2" key="1">
    <citation type="submission" date="2017-03" db="EMBL/GenBank/DDBJ databases">
        <title>Lifting the veil on microbial sulfur biogeochemistry in mining wastewaters.</title>
        <authorList>
            <person name="Kantor R.S."/>
            <person name="Colenbrander Nelson T."/>
            <person name="Marshall S."/>
            <person name="Bennett D."/>
            <person name="Apte S."/>
            <person name="Camacho D."/>
            <person name="Thomas B.C."/>
            <person name="Warren L.A."/>
            <person name="Banfield J.F."/>
        </authorList>
    </citation>
    <scope>NUCLEOTIDE SEQUENCE [LARGE SCALE GENOMIC DNA]</scope>
    <source>
        <strain evidence="1">32-69-9</strain>
    </source>
</reference>
<evidence type="ECO:0000313" key="2">
    <source>
        <dbReference type="Proteomes" id="UP000215595"/>
    </source>
</evidence>
<organism evidence="1 2">
    <name type="scientific">Brevundimonas subvibrioides</name>
    <dbReference type="NCBI Taxonomy" id="74313"/>
    <lineage>
        <taxon>Bacteria</taxon>
        <taxon>Pseudomonadati</taxon>
        <taxon>Pseudomonadota</taxon>
        <taxon>Alphaproteobacteria</taxon>
        <taxon>Caulobacterales</taxon>
        <taxon>Caulobacteraceae</taxon>
        <taxon>Brevundimonas</taxon>
    </lineage>
</organism>
<dbReference type="AlphaFoldDB" id="A0A258FWL7"/>
<dbReference type="Proteomes" id="UP000215595">
    <property type="component" value="Unassembled WGS sequence"/>
</dbReference>
<proteinExistence type="predicted"/>